<dbReference type="AlphaFoldDB" id="A0A9Q1DYR0"/>
<dbReference type="OrthoDB" id="8945787at2759"/>
<evidence type="ECO:0000313" key="1">
    <source>
        <dbReference type="EMBL" id="KAJ8284242.1"/>
    </source>
</evidence>
<sequence length="165" mass="19887">MKSSYLTVYISMYLAVCHGGFPYYDYLDKVKNHLPTDYLFKIPLLDSTCNEIRDNYLQVKWTLGCLIQRDKDKNTTVYLAINHLFIKLKHCQEFSKKRCHLTGHLQYVSVTQFREKYSEAYELQDEMQHDYVSCRCPREHSYRQILLWNSRLLTKKKQSFYRSLT</sequence>
<accession>A0A9Q1DYR0</accession>
<organism evidence="1 2">
    <name type="scientific">Conger conger</name>
    <name type="common">Conger eel</name>
    <name type="synonym">Muraena conger</name>
    <dbReference type="NCBI Taxonomy" id="82655"/>
    <lineage>
        <taxon>Eukaryota</taxon>
        <taxon>Metazoa</taxon>
        <taxon>Chordata</taxon>
        <taxon>Craniata</taxon>
        <taxon>Vertebrata</taxon>
        <taxon>Euteleostomi</taxon>
        <taxon>Actinopterygii</taxon>
        <taxon>Neopterygii</taxon>
        <taxon>Teleostei</taxon>
        <taxon>Anguilliformes</taxon>
        <taxon>Congridae</taxon>
        <taxon>Conger</taxon>
    </lineage>
</organism>
<keyword evidence="2" id="KW-1185">Reference proteome</keyword>
<evidence type="ECO:0000313" key="2">
    <source>
        <dbReference type="Proteomes" id="UP001152803"/>
    </source>
</evidence>
<protein>
    <submittedName>
        <fullName evidence="1">Uncharacterized protein</fullName>
    </submittedName>
</protein>
<proteinExistence type="predicted"/>
<name>A0A9Q1DYR0_CONCO</name>
<reference evidence="1" key="1">
    <citation type="journal article" date="2023" name="Science">
        <title>Genome structures resolve the early diversification of teleost fishes.</title>
        <authorList>
            <person name="Parey E."/>
            <person name="Louis A."/>
            <person name="Montfort J."/>
            <person name="Bouchez O."/>
            <person name="Roques C."/>
            <person name="Iampietro C."/>
            <person name="Lluch J."/>
            <person name="Castinel A."/>
            <person name="Donnadieu C."/>
            <person name="Desvignes T."/>
            <person name="Floi Bucao C."/>
            <person name="Jouanno E."/>
            <person name="Wen M."/>
            <person name="Mejri S."/>
            <person name="Dirks R."/>
            <person name="Jansen H."/>
            <person name="Henkel C."/>
            <person name="Chen W.J."/>
            <person name="Zahm M."/>
            <person name="Cabau C."/>
            <person name="Klopp C."/>
            <person name="Thompson A.W."/>
            <person name="Robinson-Rechavi M."/>
            <person name="Braasch I."/>
            <person name="Lecointre G."/>
            <person name="Bobe J."/>
            <person name="Postlethwait J.H."/>
            <person name="Berthelot C."/>
            <person name="Roest Crollius H."/>
            <person name="Guiguen Y."/>
        </authorList>
    </citation>
    <scope>NUCLEOTIDE SEQUENCE</scope>
    <source>
        <strain evidence="1">Concon-B</strain>
    </source>
</reference>
<gene>
    <name evidence="1" type="ORF">COCON_G00030920</name>
</gene>
<dbReference type="Proteomes" id="UP001152803">
    <property type="component" value="Unassembled WGS sequence"/>
</dbReference>
<comment type="caution">
    <text evidence="1">The sequence shown here is derived from an EMBL/GenBank/DDBJ whole genome shotgun (WGS) entry which is preliminary data.</text>
</comment>
<dbReference type="EMBL" id="JAFJMO010000002">
    <property type="protein sequence ID" value="KAJ8284242.1"/>
    <property type="molecule type" value="Genomic_DNA"/>
</dbReference>